<name>A0A0E9U2M0_ANGAN</name>
<keyword evidence="1" id="KW-0732">Signal</keyword>
<sequence>MVGCRTFLFCILTLLKHSGGPHSHPEGLPKAEIWISFCFCLQCVFSSSRGGSSGRSRHFGHAP</sequence>
<feature type="chain" id="PRO_5002433159" evidence="1">
    <location>
        <begin position="24"/>
        <end position="63"/>
    </location>
</feature>
<protein>
    <submittedName>
        <fullName evidence="2">Uncharacterized protein</fullName>
    </submittedName>
</protein>
<reference evidence="2" key="2">
    <citation type="journal article" date="2015" name="Fish Shellfish Immunol.">
        <title>Early steps in the European eel (Anguilla anguilla)-Vibrio vulnificus interaction in the gills: Role of the RtxA13 toxin.</title>
        <authorList>
            <person name="Callol A."/>
            <person name="Pajuelo D."/>
            <person name="Ebbesson L."/>
            <person name="Teles M."/>
            <person name="MacKenzie S."/>
            <person name="Amaro C."/>
        </authorList>
    </citation>
    <scope>NUCLEOTIDE SEQUENCE</scope>
</reference>
<reference evidence="2" key="1">
    <citation type="submission" date="2014-11" db="EMBL/GenBank/DDBJ databases">
        <authorList>
            <person name="Amaro Gonzalez C."/>
        </authorList>
    </citation>
    <scope>NUCLEOTIDE SEQUENCE</scope>
</reference>
<dbReference type="AlphaFoldDB" id="A0A0E9U2M0"/>
<accession>A0A0E9U2M0</accession>
<feature type="signal peptide" evidence="1">
    <location>
        <begin position="1"/>
        <end position="23"/>
    </location>
</feature>
<dbReference type="EMBL" id="GBXM01048600">
    <property type="protein sequence ID" value="JAH59977.1"/>
    <property type="molecule type" value="Transcribed_RNA"/>
</dbReference>
<proteinExistence type="predicted"/>
<evidence type="ECO:0000313" key="2">
    <source>
        <dbReference type="EMBL" id="JAH59977.1"/>
    </source>
</evidence>
<organism evidence="2">
    <name type="scientific">Anguilla anguilla</name>
    <name type="common">European freshwater eel</name>
    <name type="synonym">Muraena anguilla</name>
    <dbReference type="NCBI Taxonomy" id="7936"/>
    <lineage>
        <taxon>Eukaryota</taxon>
        <taxon>Metazoa</taxon>
        <taxon>Chordata</taxon>
        <taxon>Craniata</taxon>
        <taxon>Vertebrata</taxon>
        <taxon>Euteleostomi</taxon>
        <taxon>Actinopterygii</taxon>
        <taxon>Neopterygii</taxon>
        <taxon>Teleostei</taxon>
        <taxon>Anguilliformes</taxon>
        <taxon>Anguillidae</taxon>
        <taxon>Anguilla</taxon>
    </lineage>
</organism>
<evidence type="ECO:0000256" key="1">
    <source>
        <dbReference type="SAM" id="SignalP"/>
    </source>
</evidence>